<keyword evidence="3" id="KW-0804">Transcription</keyword>
<organism evidence="7 8">
    <name type="scientific">Kaistia defluvii</name>
    <dbReference type="NCBI Taxonomy" id="410841"/>
    <lineage>
        <taxon>Bacteria</taxon>
        <taxon>Pseudomonadati</taxon>
        <taxon>Pseudomonadota</taxon>
        <taxon>Alphaproteobacteria</taxon>
        <taxon>Hyphomicrobiales</taxon>
        <taxon>Kaistiaceae</taxon>
        <taxon>Kaistia</taxon>
    </lineage>
</organism>
<evidence type="ECO:0000313" key="7">
    <source>
        <dbReference type="EMBL" id="MET4636244.1"/>
    </source>
</evidence>
<evidence type="ECO:0000259" key="6">
    <source>
        <dbReference type="PROSITE" id="PS50977"/>
    </source>
</evidence>
<evidence type="ECO:0000256" key="5">
    <source>
        <dbReference type="SAM" id="MobiDB-lite"/>
    </source>
</evidence>
<dbReference type="Pfam" id="PF00440">
    <property type="entry name" value="TetR_N"/>
    <property type="match status" value="1"/>
</dbReference>
<proteinExistence type="predicted"/>
<evidence type="ECO:0000256" key="2">
    <source>
        <dbReference type="ARBA" id="ARBA00023125"/>
    </source>
</evidence>
<dbReference type="Gene3D" id="1.10.357.10">
    <property type="entry name" value="Tetracycline Repressor, domain 2"/>
    <property type="match status" value="1"/>
</dbReference>
<sequence length="229" mass="24920">MADDEGEPGADKTAARAARRERKRDQSREEILHAARRVLFRHGIGAMTLDAVAREVGMSKTGLYYYFPSKDALVFELVHGVIEAQAKAVQQGVAQASDGGGALRAIIGETVTAFAPRLDDFRLAFLFGQVAGAGALTWDRDQFERIRPLNDLLFAKATEMLVAERGERTPRAAVEPRLLAFLAYLSAIGLLTMKGMVEPMDDPLIYSDEQLVEGLARVFEAAAAPGGDR</sequence>
<dbReference type="PROSITE" id="PS50977">
    <property type="entry name" value="HTH_TETR_2"/>
    <property type="match status" value="1"/>
</dbReference>
<evidence type="ECO:0000256" key="4">
    <source>
        <dbReference type="PROSITE-ProRule" id="PRU00335"/>
    </source>
</evidence>
<evidence type="ECO:0000313" key="8">
    <source>
        <dbReference type="Proteomes" id="UP001549321"/>
    </source>
</evidence>
<comment type="caution">
    <text evidence="7">The sequence shown here is derived from an EMBL/GenBank/DDBJ whole genome shotgun (WGS) entry which is preliminary data.</text>
</comment>
<dbReference type="SUPFAM" id="SSF46689">
    <property type="entry name" value="Homeodomain-like"/>
    <property type="match status" value="1"/>
</dbReference>
<evidence type="ECO:0000256" key="1">
    <source>
        <dbReference type="ARBA" id="ARBA00023015"/>
    </source>
</evidence>
<feature type="domain" description="HTH tetR-type" evidence="6">
    <location>
        <begin position="25"/>
        <end position="85"/>
    </location>
</feature>
<protein>
    <submittedName>
        <fullName evidence="7">AcrR family transcriptional regulator</fullName>
    </submittedName>
</protein>
<keyword evidence="8" id="KW-1185">Reference proteome</keyword>
<dbReference type="Proteomes" id="UP001549321">
    <property type="component" value="Unassembled WGS sequence"/>
</dbReference>
<dbReference type="PANTHER" id="PTHR30055:SF234">
    <property type="entry name" value="HTH-TYPE TRANSCRIPTIONAL REGULATOR BETI"/>
    <property type="match status" value="1"/>
</dbReference>
<dbReference type="PRINTS" id="PR00455">
    <property type="entry name" value="HTHTETR"/>
</dbReference>
<gene>
    <name evidence="7" type="ORF">ABIE08_004202</name>
</gene>
<reference evidence="7 8" key="1">
    <citation type="submission" date="2024-06" db="EMBL/GenBank/DDBJ databases">
        <title>Sorghum-associated microbial communities from plants grown in Nebraska, USA.</title>
        <authorList>
            <person name="Schachtman D."/>
        </authorList>
    </citation>
    <scope>NUCLEOTIDE SEQUENCE [LARGE SCALE GENOMIC DNA]</scope>
    <source>
        <strain evidence="7 8">3207</strain>
    </source>
</reference>
<dbReference type="InterPro" id="IPR009057">
    <property type="entry name" value="Homeodomain-like_sf"/>
</dbReference>
<dbReference type="InterPro" id="IPR050109">
    <property type="entry name" value="HTH-type_TetR-like_transc_reg"/>
</dbReference>
<dbReference type="InterPro" id="IPR001647">
    <property type="entry name" value="HTH_TetR"/>
</dbReference>
<dbReference type="RefSeq" id="WP_354553778.1">
    <property type="nucleotide sequence ID" value="NZ_JBEPSM010000004.1"/>
</dbReference>
<feature type="region of interest" description="Disordered" evidence="5">
    <location>
        <begin position="1"/>
        <end position="27"/>
    </location>
</feature>
<keyword evidence="2 4" id="KW-0238">DNA-binding</keyword>
<keyword evidence="1" id="KW-0805">Transcription regulation</keyword>
<dbReference type="Gene3D" id="1.10.10.60">
    <property type="entry name" value="Homeodomain-like"/>
    <property type="match status" value="1"/>
</dbReference>
<evidence type="ECO:0000256" key="3">
    <source>
        <dbReference type="ARBA" id="ARBA00023163"/>
    </source>
</evidence>
<dbReference type="PANTHER" id="PTHR30055">
    <property type="entry name" value="HTH-TYPE TRANSCRIPTIONAL REGULATOR RUTR"/>
    <property type="match status" value="1"/>
</dbReference>
<feature type="DNA-binding region" description="H-T-H motif" evidence="4">
    <location>
        <begin position="48"/>
        <end position="67"/>
    </location>
</feature>
<dbReference type="EMBL" id="JBEPSM010000004">
    <property type="protein sequence ID" value="MET4636244.1"/>
    <property type="molecule type" value="Genomic_DNA"/>
</dbReference>
<name>A0ABV2R4M7_9HYPH</name>
<accession>A0ABV2R4M7</accession>